<evidence type="ECO:0000259" key="1">
    <source>
        <dbReference type="Pfam" id="PF04717"/>
    </source>
</evidence>
<dbReference type="InterPro" id="IPR013046">
    <property type="entry name" value="GpV/Gp45"/>
</dbReference>
<reference evidence="2 3" key="1">
    <citation type="submission" date="2011-06" db="EMBL/GenBank/DDBJ databases">
        <title>Genomic sequence of Methylobacter tundripaludum SV96.</title>
        <authorList>
            <consortium name="US DOE Joint Genome Institute"/>
            <person name="Lucas S."/>
            <person name="Han J."/>
            <person name="Lapidus A."/>
            <person name="Cheng J.-F."/>
            <person name="Goodwin L."/>
            <person name="Pitluck S."/>
            <person name="Held B."/>
            <person name="Detter J.C."/>
            <person name="Han C."/>
            <person name="Tapia R."/>
            <person name="Land M."/>
            <person name="Hauser L."/>
            <person name="Kyrpides N."/>
            <person name="Ivanova N."/>
            <person name="Ovchinnikova G."/>
            <person name="Pagani I."/>
            <person name="Klotz M.G."/>
            <person name="Dispirito A.A."/>
            <person name="Murrell J.C."/>
            <person name="Dunfield P."/>
            <person name="Kalyuzhnaya M.G."/>
            <person name="Svenning M."/>
            <person name="Trotsenko Y.A."/>
            <person name="Stein L.Y."/>
            <person name="Woyke T."/>
        </authorList>
    </citation>
    <scope>NUCLEOTIDE SEQUENCE [LARGE SCALE GENOMIC DNA]</scope>
    <source>
        <strain evidence="3">ATCC BAA-1195 / DSM 17260 / SV96</strain>
    </source>
</reference>
<keyword evidence="3" id="KW-1185">Reference proteome</keyword>
<dbReference type="Pfam" id="PF04717">
    <property type="entry name" value="Phage_base_V"/>
    <property type="match status" value="1"/>
</dbReference>
<dbReference type="OrthoDB" id="4931325at2"/>
<protein>
    <submittedName>
        <fullName evidence="2">Phage baseplate assembly protein V</fullName>
    </submittedName>
</protein>
<dbReference type="InterPro" id="IPR006531">
    <property type="entry name" value="Gp5/Vgr_OB"/>
</dbReference>
<dbReference type="STRING" id="697282.Mettu_0963"/>
<proteinExistence type="predicted"/>
<evidence type="ECO:0000313" key="3">
    <source>
        <dbReference type="Proteomes" id="UP000004664"/>
    </source>
</evidence>
<gene>
    <name evidence="2" type="ORF">Mettu_0963</name>
</gene>
<dbReference type="Proteomes" id="UP000004664">
    <property type="component" value="Unassembled WGS sequence"/>
</dbReference>
<dbReference type="AlphaFoldDB" id="G3IRF1"/>
<dbReference type="RefSeq" id="WP_006890137.1">
    <property type="nucleotide sequence ID" value="NZ_JH109152.1"/>
</dbReference>
<dbReference type="Gene3D" id="6.20.150.10">
    <property type="match status" value="1"/>
</dbReference>
<name>G3IRF1_METTV</name>
<accession>G3IRF1</accession>
<evidence type="ECO:0000313" key="2">
    <source>
        <dbReference type="EMBL" id="EGW22162.1"/>
    </source>
</evidence>
<dbReference type="EMBL" id="JH109152">
    <property type="protein sequence ID" value="EGW22162.1"/>
    <property type="molecule type" value="Genomic_DNA"/>
</dbReference>
<feature type="domain" description="Gp5/Type VI secretion system Vgr protein OB-fold" evidence="1">
    <location>
        <begin position="44"/>
        <end position="92"/>
    </location>
</feature>
<dbReference type="Gene3D" id="2.40.50.230">
    <property type="entry name" value="Gp5 N-terminal domain"/>
    <property type="match status" value="1"/>
</dbReference>
<dbReference type="eggNOG" id="COG4540">
    <property type="taxonomic scope" value="Bacteria"/>
</dbReference>
<sequence length="187" mass="19939">MSFDLTELDRRLSNLIRIGKVDQVDYGISPPKARIWIGDASKQLGILTDWLPWFGLSAGEDRSCDPLDIGEQVMIFSPCGELNQGVVLAGIFQAAHPYPVTSPDKRNTTYKDGAVIEYDRQAHHLKAVLPAGATAELIADGGIAITGDITLTGKLTASVDVIADGISLKNHKTSLVQPGSGQSGMPV</sequence>
<dbReference type="HOGENOM" id="CLU_088884_2_1_6"/>
<dbReference type="InterPro" id="IPR037026">
    <property type="entry name" value="Vgr_OB-fold_dom_sf"/>
</dbReference>
<organism evidence="2 3">
    <name type="scientific">Methylobacter tundripaludum (strain ATCC BAA-1195 / DSM 17260 / SV96)</name>
    <dbReference type="NCBI Taxonomy" id="697282"/>
    <lineage>
        <taxon>Bacteria</taxon>
        <taxon>Pseudomonadati</taxon>
        <taxon>Pseudomonadota</taxon>
        <taxon>Gammaproteobacteria</taxon>
        <taxon>Methylococcales</taxon>
        <taxon>Methylococcaceae</taxon>
        <taxon>Methylobacter</taxon>
    </lineage>
</organism>
<dbReference type="NCBIfam" id="TIGR01644">
    <property type="entry name" value="phage_P2_V"/>
    <property type="match status" value="1"/>
</dbReference>